<keyword evidence="3" id="KW-1185">Reference proteome</keyword>
<gene>
    <name evidence="2" type="ORF">EYF80_052152</name>
</gene>
<name>A0A4Z2FBC0_9TELE</name>
<organism evidence="2 3">
    <name type="scientific">Liparis tanakae</name>
    <name type="common">Tanaka's snailfish</name>
    <dbReference type="NCBI Taxonomy" id="230148"/>
    <lineage>
        <taxon>Eukaryota</taxon>
        <taxon>Metazoa</taxon>
        <taxon>Chordata</taxon>
        <taxon>Craniata</taxon>
        <taxon>Vertebrata</taxon>
        <taxon>Euteleostomi</taxon>
        <taxon>Actinopterygii</taxon>
        <taxon>Neopterygii</taxon>
        <taxon>Teleostei</taxon>
        <taxon>Neoteleostei</taxon>
        <taxon>Acanthomorphata</taxon>
        <taxon>Eupercaria</taxon>
        <taxon>Perciformes</taxon>
        <taxon>Cottioidei</taxon>
        <taxon>Cottales</taxon>
        <taxon>Liparidae</taxon>
        <taxon>Liparis</taxon>
    </lineage>
</organism>
<feature type="region of interest" description="Disordered" evidence="1">
    <location>
        <begin position="117"/>
        <end position="136"/>
    </location>
</feature>
<reference evidence="2 3" key="1">
    <citation type="submission" date="2019-03" db="EMBL/GenBank/DDBJ databases">
        <title>First draft genome of Liparis tanakae, snailfish: a comprehensive survey of snailfish specific genes.</title>
        <authorList>
            <person name="Kim W."/>
            <person name="Song I."/>
            <person name="Jeong J.-H."/>
            <person name="Kim D."/>
            <person name="Kim S."/>
            <person name="Ryu S."/>
            <person name="Song J.Y."/>
            <person name="Lee S.K."/>
        </authorList>
    </citation>
    <scope>NUCLEOTIDE SEQUENCE [LARGE SCALE GENOMIC DNA]</scope>
    <source>
        <tissue evidence="2">Muscle</tissue>
    </source>
</reference>
<proteinExistence type="predicted"/>
<dbReference type="EMBL" id="SRLO01001457">
    <property type="protein sequence ID" value="TNN37682.1"/>
    <property type="molecule type" value="Genomic_DNA"/>
</dbReference>
<accession>A0A4Z2FBC0</accession>
<evidence type="ECO:0000256" key="1">
    <source>
        <dbReference type="SAM" id="MobiDB-lite"/>
    </source>
</evidence>
<feature type="compositionally biased region" description="Polar residues" evidence="1">
    <location>
        <begin position="120"/>
        <end position="130"/>
    </location>
</feature>
<feature type="region of interest" description="Disordered" evidence="1">
    <location>
        <begin position="60"/>
        <end position="99"/>
    </location>
</feature>
<sequence length="148" mass="16095">MSNPGEPPIGMEMLMEGSRRAAGNGNAPAVGLQRKSTRDQALAPQPWVLICGRLWKGEGRGEEREKGYRGEPRDASPVWAEDPRGGLSPDDYASVGSVDPEPETYSLLKLKRLSVKKSDWASTPKKSNMENGEDGKAIIEWNMGGVDV</sequence>
<evidence type="ECO:0000313" key="2">
    <source>
        <dbReference type="EMBL" id="TNN37682.1"/>
    </source>
</evidence>
<dbReference type="AlphaFoldDB" id="A0A4Z2FBC0"/>
<feature type="compositionally biased region" description="Basic and acidic residues" evidence="1">
    <location>
        <begin position="60"/>
        <end position="74"/>
    </location>
</feature>
<dbReference type="Proteomes" id="UP000314294">
    <property type="component" value="Unassembled WGS sequence"/>
</dbReference>
<evidence type="ECO:0000313" key="3">
    <source>
        <dbReference type="Proteomes" id="UP000314294"/>
    </source>
</evidence>
<feature type="region of interest" description="Disordered" evidence="1">
    <location>
        <begin position="1"/>
        <end position="39"/>
    </location>
</feature>
<dbReference type="OrthoDB" id="10544407at2759"/>
<comment type="caution">
    <text evidence="2">The sequence shown here is derived from an EMBL/GenBank/DDBJ whole genome shotgun (WGS) entry which is preliminary data.</text>
</comment>
<protein>
    <submittedName>
        <fullName evidence="2">Uncharacterized protein</fullName>
    </submittedName>
</protein>